<evidence type="ECO:0000256" key="1">
    <source>
        <dbReference type="SAM" id="Phobius"/>
    </source>
</evidence>
<dbReference type="AlphaFoldDB" id="A0A1G2CB44"/>
<name>A0A1G2CB44_9BACT</name>
<feature type="transmembrane region" description="Helical" evidence="1">
    <location>
        <begin position="21"/>
        <end position="40"/>
    </location>
</feature>
<dbReference type="STRING" id="1798647.A2855_02070"/>
<keyword evidence="1" id="KW-0812">Transmembrane</keyword>
<keyword evidence="1" id="KW-1133">Transmembrane helix</keyword>
<gene>
    <name evidence="2" type="ORF">A2855_02070</name>
</gene>
<feature type="transmembrane region" description="Helical" evidence="1">
    <location>
        <begin position="60"/>
        <end position="77"/>
    </location>
</feature>
<protein>
    <recommendedName>
        <fullName evidence="4">DoxX family protein</fullName>
    </recommendedName>
</protein>
<dbReference type="EMBL" id="MHKX01000005">
    <property type="protein sequence ID" value="OGY98614.1"/>
    <property type="molecule type" value="Genomic_DNA"/>
</dbReference>
<feature type="transmembrane region" description="Helical" evidence="1">
    <location>
        <begin position="84"/>
        <end position="102"/>
    </location>
</feature>
<reference evidence="2 3" key="1">
    <citation type="journal article" date="2016" name="Nat. Commun.">
        <title>Thousands of microbial genomes shed light on interconnected biogeochemical processes in an aquifer system.</title>
        <authorList>
            <person name="Anantharaman K."/>
            <person name="Brown C.T."/>
            <person name="Hug L.A."/>
            <person name="Sharon I."/>
            <person name="Castelle C.J."/>
            <person name="Probst A.J."/>
            <person name="Thomas B.C."/>
            <person name="Singh A."/>
            <person name="Wilkins M.J."/>
            <person name="Karaoz U."/>
            <person name="Brodie E.L."/>
            <person name="Williams K.H."/>
            <person name="Hubbard S.S."/>
            <person name="Banfield J.F."/>
        </authorList>
    </citation>
    <scope>NUCLEOTIDE SEQUENCE [LARGE SCALE GENOMIC DNA]</scope>
</reference>
<feature type="transmembrane region" description="Helical" evidence="1">
    <location>
        <begin position="122"/>
        <end position="141"/>
    </location>
</feature>
<comment type="caution">
    <text evidence="2">The sequence shown here is derived from an EMBL/GenBank/DDBJ whole genome shotgun (WGS) entry which is preliminary data.</text>
</comment>
<accession>A0A1G2CB44</accession>
<organism evidence="2 3">
    <name type="scientific">Candidatus Liptonbacteria bacterium RIFCSPHIGHO2_01_FULL_57_28</name>
    <dbReference type="NCBI Taxonomy" id="1798647"/>
    <lineage>
        <taxon>Bacteria</taxon>
        <taxon>Candidatus Liptoniibacteriota</taxon>
    </lineage>
</organism>
<proteinExistence type="predicted"/>
<evidence type="ECO:0000313" key="2">
    <source>
        <dbReference type="EMBL" id="OGY98614.1"/>
    </source>
</evidence>
<sequence length="149" mass="17026">MENFYKYEEMFVGFMRRWSLHILRWSLGIVYVWFGALKLMGTSPVLDLIRGLHPNYPEPIFCIILGVWEVLIGLGFLSGKFLRTTLVLMWAQMGGIMISLLTDPQFFFQATSPMSLTYDGEFLIKNLVLIAASLVIAGYSLKPRVRAIP</sequence>
<evidence type="ECO:0008006" key="4">
    <source>
        <dbReference type="Google" id="ProtNLM"/>
    </source>
</evidence>
<keyword evidence="1" id="KW-0472">Membrane</keyword>
<dbReference type="Proteomes" id="UP000179059">
    <property type="component" value="Unassembled WGS sequence"/>
</dbReference>
<evidence type="ECO:0000313" key="3">
    <source>
        <dbReference type="Proteomes" id="UP000179059"/>
    </source>
</evidence>